<dbReference type="Proteomes" id="UP001147695">
    <property type="component" value="Unassembled WGS sequence"/>
</dbReference>
<dbReference type="GO" id="GO:0000184">
    <property type="term" value="P:nuclear-transcribed mRNA catabolic process, nonsense-mediated decay"/>
    <property type="evidence" value="ECO:0007669"/>
    <property type="project" value="TreeGrafter"/>
</dbReference>
<dbReference type="GO" id="GO:0042162">
    <property type="term" value="F:telomeric DNA binding"/>
    <property type="evidence" value="ECO:0007669"/>
    <property type="project" value="TreeGrafter"/>
</dbReference>
<evidence type="ECO:0000313" key="3">
    <source>
        <dbReference type="Proteomes" id="UP001147695"/>
    </source>
</evidence>
<dbReference type="PANTHER" id="PTHR15696">
    <property type="entry name" value="SMG-7 SUPPRESSOR WITH MORPHOLOGICAL EFFECT ON GENITALIA PROTEIN 7"/>
    <property type="match status" value="1"/>
</dbReference>
<dbReference type="GO" id="GO:0070034">
    <property type="term" value="F:telomerase RNA binding"/>
    <property type="evidence" value="ECO:0007669"/>
    <property type="project" value="TreeGrafter"/>
</dbReference>
<dbReference type="GO" id="GO:0005697">
    <property type="term" value="C:telomerase holoenzyme complex"/>
    <property type="evidence" value="ECO:0007669"/>
    <property type="project" value="TreeGrafter"/>
</dbReference>
<reference evidence="2" key="1">
    <citation type="submission" date="2022-12" db="EMBL/GenBank/DDBJ databases">
        <authorList>
            <person name="Petersen C."/>
        </authorList>
    </citation>
    <scope>NUCLEOTIDE SEQUENCE</scope>
    <source>
        <strain evidence="2">IBT 35673</strain>
    </source>
</reference>
<sequence length="733" mass="82741">MKRLLSEELISESVGARCYSTGPPTNRPLSTGVLADECTLESISSPGMRAVGSPSRGSVTHVGKRRRDSFRVSREPRRSATGQQLRTSVPQYIAEGTSERRAVTNAKRTNEEPRNITTRPDFPRSISSPVAGYSNAALDSQGGSQCFMNQIEAHSMQPQCFNTIKGELTENVDVVMEDQEAGPEPGPEPEPEQETLKPTPDEMFRQLKTLPITEEQLVNEVRGIYTGLVMVEKKCIEIDKQQAGSKLELSPSQWQSLVAVHRTLLYEHHDFFLASQHPSSGSILRPLADKYSMPARMWKYAIHSFLELLRQKLPGSMEYMLDFIYLSYSMMTLLLESVSHFKETWIECLGDLARYRMAVEEFDYKDRDLWAGISRYWYNQDAANIPENGRIQHHLAVLSRPDRLQQFFHYTKALTCVRPFASARESIANLVTPTLDIPPARLNLITSFVAAHGANFQQSSTAEFISRAKLFLSKLRKEVKMLGRQGQQGVYMTSCNIAAIFQYGDKNGIMEKEFIWKRPIPTAEGRILSMQGTFGANPVPRPTYSDLSSQLVFRASSLAFHTLIVMLDQVGDQSMYPNVHISMAFVWCLTLNPAAIQRLEPLVPWARLTTYLNSLFGSDTAVSKIEAEEFPVSDDTSVKQLPEDFLMRGQAWSRLYHPENFFDGAPSEDDRPSIEQPSTLIPRIQRCLWLGVRIATFTRWMTYDQTRGFAPTQLAHEYAPIAESIDSLGSNTD</sequence>
<protein>
    <recommendedName>
        <fullName evidence="4">DNA/RNA-binding domain-containing protein</fullName>
    </recommendedName>
</protein>
<dbReference type="SUPFAM" id="SSF48452">
    <property type="entry name" value="TPR-like"/>
    <property type="match status" value="1"/>
</dbReference>
<feature type="compositionally biased region" description="Basic and acidic residues" evidence="1">
    <location>
        <begin position="69"/>
        <end position="78"/>
    </location>
</feature>
<gene>
    <name evidence="2" type="ORF">N7452_011017</name>
</gene>
<feature type="region of interest" description="Disordered" evidence="1">
    <location>
        <begin position="45"/>
        <end position="88"/>
    </location>
</feature>
<dbReference type="Gene3D" id="1.25.40.10">
    <property type="entry name" value="Tetratricopeptide repeat domain"/>
    <property type="match status" value="1"/>
</dbReference>
<evidence type="ECO:0000313" key="2">
    <source>
        <dbReference type="EMBL" id="KAJ5322728.1"/>
    </source>
</evidence>
<dbReference type="AlphaFoldDB" id="A0A9W9U7K4"/>
<reference evidence="2" key="2">
    <citation type="journal article" date="2023" name="IMA Fungus">
        <title>Comparative genomic study of the Penicillium genus elucidates a diverse pangenome and 15 lateral gene transfer events.</title>
        <authorList>
            <person name="Petersen C."/>
            <person name="Sorensen T."/>
            <person name="Nielsen M.R."/>
            <person name="Sondergaard T.E."/>
            <person name="Sorensen J.L."/>
            <person name="Fitzpatrick D.A."/>
            <person name="Frisvad J.C."/>
            <person name="Nielsen K.L."/>
        </authorList>
    </citation>
    <scope>NUCLEOTIDE SEQUENCE</scope>
    <source>
        <strain evidence="2">IBT 35673</strain>
    </source>
</reference>
<name>A0A9W9U7K4_PENBR</name>
<dbReference type="EMBL" id="JAPZBQ010000006">
    <property type="protein sequence ID" value="KAJ5322728.1"/>
    <property type="molecule type" value="Genomic_DNA"/>
</dbReference>
<proteinExistence type="predicted"/>
<feature type="compositionally biased region" description="Basic and acidic residues" evidence="1">
    <location>
        <begin position="100"/>
        <end position="114"/>
    </location>
</feature>
<organism evidence="2 3">
    <name type="scientific">Penicillium brevicompactum</name>
    <dbReference type="NCBI Taxonomy" id="5074"/>
    <lineage>
        <taxon>Eukaryota</taxon>
        <taxon>Fungi</taxon>
        <taxon>Dikarya</taxon>
        <taxon>Ascomycota</taxon>
        <taxon>Pezizomycotina</taxon>
        <taxon>Eurotiomycetes</taxon>
        <taxon>Eurotiomycetidae</taxon>
        <taxon>Eurotiales</taxon>
        <taxon>Aspergillaceae</taxon>
        <taxon>Penicillium</taxon>
    </lineage>
</organism>
<feature type="region of interest" description="Disordered" evidence="1">
    <location>
        <begin position="178"/>
        <end position="199"/>
    </location>
</feature>
<feature type="compositionally biased region" description="Acidic residues" evidence="1">
    <location>
        <begin position="178"/>
        <end position="193"/>
    </location>
</feature>
<dbReference type="InterPro" id="IPR011990">
    <property type="entry name" value="TPR-like_helical_dom_sf"/>
</dbReference>
<dbReference type="PANTHER" id="PTHR15696:SF0">
    <property type="entry name" value="TELOMERASE-BINDING PROTEIN EST1A"/>
    <property type="match status" value="1"/>
</dbReference>
<accession>A0A9W9U7K4</accession>
<evidence type="ECO:0008006" key="4">
    <source>
        <dbReference type="Google" id="ProtNLM"/>
    </source>
</evidence>
<dbReference type="FunFam" id="1.25.40.10:FF:000202">
    <property type="entry name" value="Unplaced genomic scaffold supercont1.7, whole genome shotgun sequence"/>
    <property type="match status" value="1"/>
</dbReference>
<evidence type="ECO:0000256" key="1">
    <source>
        <dbReference type="SAM" id="MobiDB-lite"/>
    </source>
</evidence>
<comment type="caution">
    <text evidence="2">The sequence shown here is derived from an EMBL/GenBank/DDBJ whole genome shotgun (WGS) entry which is preliminary data.</text>
</comment>
<feature type="region of interest" description="Disordered" evidence="1">
    <location>
        <begin position="100"/>
        <end position="126"/>
    </location>
</feature>
<dbReference type="InterPro" id="IPR045153">
    <property type="entry name" value="Est1/Ebs1-like"/>
</dbReference>